<dbReference type="InterPro" id="IPR045051">
    <property type="entry name" value="SBT"/>
</dbReference>
<dbReference type="InterPro" id="IPR041469">
    <property type="entry name" value="Subtilisin-like_FN3"/>
</dbReference>
<feature type="active site" description="Charge relay system" evidence="4 5">
    <location>
        <position position="231"/>
    </location>
</feature>
<dbReference type="SUPFAM" id="SSF52743">
    <property type="entry name" value="Subtilisin-like"/>
    <property type="match status" value="1"/>
</dbReference>
<dbReference type="SUPFAM" id="SSF52025">
    <property type="entry name" value="PA domain"/>
    <property type="match status" value="1"/>
</dbReference>
<dbReference type="PROSITE" id="PS51892">
    <property type="entry name" value="SUBTILASE"/>
    <property type="match status" value="1"/>
</dbReference>
<dbReference type="CDD" id="cd04818">
    <property type="entry name" value="PA_subtilisin_1"/>
    <property type="match status" value="1"/>
</dbReference>
<name>A0A290XCK7_9GAMM</name>
<evidence type="ECO:0000259" key="10">
    <source>
        <dbReference type="Pfam" id="PF17766"/>
    </source>
</evidence>
<proteinExistence type="inferred from homology"/>
<keyword evidence="12" id="KW-1185">Reference proteome</keyword>
<keyword evidence="1 5" id="KW-0645">Protease</keyword>
<feature type="chain" id="PRO_5012177259" evidence="7">
    <location>
        <begin position="23"/>
        <end position="1122"/>
    </location>
</feature>
<dbReference type="Pfam" id="PF17766">
    <property type="entry name" value="fn3_6"/>
    <property type="match status" value="1"/>
</dbReference>
<dbReference type="OrthoDB" id="1114329at2"/>
<feature type="active site" description="Charge relay system" evidence="4 5">
    <location>
        <position position="644"/>
    </location>
</feature>
<dbReference type="Pfam" id="PF00082">
    <property type="entry name" value="Peptidase_S8"/>
    <property type="match status" value="1"/>
</dbReference>
<dbReference type="Gene3D" id="3.40.50.200">
    <property type="entry name" value="Peptidase S8/S53 domain"/>
    <property type="match status" value="1"/>
</dbReference>
<dbReference type="AlphaFoldDB" id="A0A290XCK7"/>
<dbReference type="KEGG" id="lum:CNR27_04025"/>
<feature type="domain" description="Peptidase S8/S53" evidence="8">
    <location>
        <begin position="222"/>
        <end position="679"/>
    </location>
</feature>
<dbReference type="InterPro" id="IPR003137">
    <property type="entry name" value="PA_domain"/>
</dbReference>
<dbReference type="PROSITE" id="PS00137">
    <property type="entry name" value="SUBTILASE_HIS"/>
    <property type="match status" value="1"/>
</dbReference>
<organism evidence="11 12">
    <name type="scientific">Luteimonas chenhongjianii</name>
    <dbReference type="NCBI Taxonomy" id="2006110"/>
    <lineage>
        <taxon>Bacteria</taxon>
        <taxon>Pseudomonadati</taxon>
        <taxon>Pseudomonadota</taxon>
        <taxon>Gammaproteobacteria</taxon>
        <taxon>Lysobacterales</taxon>
        <taxon>Lysobacteraceae</taxon>
        <taxon>Luteimonas</taxon>
    </lineage>
</organism>
<feature type="domain" description="PA" evidence="9">
    <location>
        <begin position="495"/>
        <end position="566"/>
    </location>
</feature>
<dbReference type="Proteomes" id="UP000218968">
    <property type="component" value="Chromosome"/>
</dbReference>
<dbReference type="InterPro" id="IPR023828">
    <property type="entry name" value="Peptidase_S8_Ser-AS"/>
</dbReference>
<dbReference type="InterPro" id="IPR000209">
    <property type="entry name" value="Peptidase_S8/S53_dom"/>
</dbReference>
<keyword evidence="3 5" id="KW-0720">Serine protease</keyword>
<reference evidence="12" key="1">
    <citation type="submission" date="2017-09" db="EMBL/GenBank/DDBJ databases">
        <title>Luteimonas liuhanmingii sp.nov., isolated from the intestinal contents of Tibetan Plateau Pika in Yushu, Qinghai Province, China.</title>
        <authorList>
            <person name="Gui Z."/>
        </authorList>
    </citation>
    <scope>NUCLEOTIDE SEQUENCE [LARGE SCALE GENOMIC DNA]</scope>
    <source>
        <strain evidence="12">100111</strain>
    </source>
</reference>
<evidence type="ECO:0000256" key="1">
    <source>
        <dbReference type="ARBA" id="ARBA00022670"/>
    </source>
</evidence>
<evidence type="ECO:0000313" key="12">
    <source>
        <dbReference type="Proteomes" id="UP000218968"/>
    </source>
</evidence>
<evidence type="ECO:0000256" key="3">
    <source>
        <dbReference type="ARBA" id="ARBA00022825"/>
    </source>
</evidence>
<dbReference type="GO" id="GO:0006508">
    <property type="term" value="P:proteolysis"/>
    <property type="evidence" value="ECO:0007669"/>
    <property type="project" value="UniProtKB-KW"/>
</dbReference>
<dbReference type="EMBL" id="CP023406">
    <property type="protein sequence ID" value="ATD66718.1"/>
    <property type="molecule type" value="Genomic_DNA"/>
</dbReference>
<feature type="region of interest" description="Disordered" evidence="6">
    <location>
        <begin position="55"/>
        <end position="77"/>
    </location>
</feature>
<evidence type="ECO:0000256" key="5">
    <source>
        <dbReference type="PROSITE-ProRule" id="PRU01240"/>
    </source>
</evidence>
<sequence length="1122" mass="113935">MSRIRKVGAASALLGLAVVAVASTALPSRVPALGNAVDSAKASIGALLGGTSPVDTRGAATVTRGGGTGAPAEPGVAQPGTPERYIVVFEEPALAAYKGGLGGLAAPARRADARGKSRLDVRSASARSYVSYLQGRQSDLVGAMALRVGRPLDVERRMQHAVNGVVVELTATEAARIEKLDDVRLVEAYREYTLDTDTGPRLIGAEAVWDGSWTGATGQFQGEGIVYGILDSGINFGSPSFAAVDPIDGYQHVNPLGAGTYLGSCAAGGVDAGRCNDKLIGGYDFVCEAPGNTCGNSSFREERGFGDTNGHGTHVASTVAGNRRDVSYRGNTRRISGVAPRGNLVAYDICYTNIATGQGQCPNVAAVAAINQAIADGVVDVLNYSISGGAQPWTEVVSLAFLNATDAGIYVASSAGNSGPGPNTMGHLEPWVSSTAAAQHGRGSFALALEVTGPGNVPEQLRPVLVDEGSGGVAFNATIPGNTPLRVSATLDSVDDGCNGFPAGSFQGAIAVVRRGTCSFVIKADNARNAGAIAVVIANNAAGAIIPSVPGATIPVFGMPQADADVLRDFVRANPTATASVLYPPIALPNTADALGAFSSRGPAGTFNLVKPDITAPGVSILAAYAGATITGFESLVESINGTSMASPHQAGAAGLIRQARPGWSVPEIKSALAMTAKTEVFKEDSVTPATPFDKGSGRVQVDRAINAGLVMHETTANYRAADPALGGDESALNQPSIANRSCYSSCSFVRTFRNPHGSASSWRISFSGVNATATPSTLKVPAGGTASVRITVNTRDVAANGSWSFGEMRLESSGPILGVQRTPLTLPIAIAVQAPVVKLPESISLALAAGRSGTATGSVANVGGSPLAYSVANTGAGSLALVDRLRGTLTNGYRGIYRSDAGSPVAQMVADDFVVESPTRLTAILNEGFAVGGTFTATQVGWAIFADANGVPAGNPVTTPGAAVWRFLGAPNAPGVQVSGTNLGFNFGAAGQDVVLQPGRYWLVAYTRGPYASSWAWYASPAGNGSFAFIEIASTGAGSWSLLNNYAGLSVQVRGEVACGAPWMGAVTPASGTVQAGAVQANRVSLSAAGLSPGRHVGHLCVSSNDPATPKAAAPVVLTVN</sequence>
<gene>
    <name evidence="11" type="ORF">CNR27_04025</name>
</gene>
<feature type="signal peptide" evidence="7">
    <location>
        <begin position="1"/>
        <end position="22"/>
    </location>
</feature>
<evidence type="ECO:0000256" key="4">
    <source>
        <dbReference type="PIRSR" id="PIRSR615500-1"/>
    </source>
</evidence>
<dbReference type="PROSITE" id="PS00138">
    <property type="entry name" value="SUBTILASE_SER"/>
    <property type="match status" value="1"/>
</dbReference>
<dbReference type="InterPro" id="IPR046450">
    <property type="entry name" value="PA_dom_sf"/>
</dbReference>
<dbReference type="PRINTS" id="PR00723">
    <property type="entry name" value="SUBTILISIN"/>
</dbReference>
<dbReference type="GO" id="GO:0004252">
    <property type="term" value="F:serine-type endopeptidase activity"/>
    <property type="evidence" value="ECO:0007669"/>
    <property type="project" value="UniProtKB-UniRule"/>
</dbReference>
<dbReference type="InterPro" id="IPR022398">
    <property type="entry name" value="Peptidase_S8_His-AS"/>
</dbReference>
<dbReference type="PANTHER" id="PTHR10795">
    <property type="entry name" value="PROPROTEIN CONVERTASE SUBTILISIN/KEXIN"/>
    <property type="match status" value="1"/>
</dbReference>
<dbReference type="Pfam" id="PF02225">
    <property type="entry name" value="PA"/>
    <property type="match status" value="1"/>
</dbReference>
<comment type="similarity">
    <text evidence="5">Belongs to the peptidase S8 family.</text>
</comment>
<evidence type="ECO:0000259" key="9">
    <source>
        <dbReference type="Pfam" id="PF02225"/>
    </source>
</evidence>
<dbReference type="InterPro" id="IPR036852">
    <property type="entry name" value="Peptidase_S8/S53_dom_sf"/>
</dbReference>
<keyword evidence="2 5" id="KW-0378">Hydrolase</keyword>
<dbReference type="Gene3D" id="3.50.30.30">
    <property type="match status" value="1"/>
</dbReference>
<dbReference type="InterPro" id="IPR015500">
    <property type="entry name" value="Peptidase_S8_subtilisin-rel"/>
</dbReference>
<evidence type="ECO:0000256" key="6">
    <source>
        <dbReference type="SAM" id="MobiDB-lite"/>
    </source>
</evidence>
<feature type="domain" description="Subtilisin-like protease fibronectin type-III" evidence="10">
    <location>
        <begin position="733"/>
        <end position="814"/>
    </location>
</feature>
<evidence type="ECO:0000256" key="2">
    <source>
        <dbReference type="ARBA" id="ARBA00022801"/>
    </source>
</evidence>
<feature type="active site" description="Charge relay system" evidence="4 5">
    <location>
        <position position="311"/>
    </location>
</feature>
<evidence type="ECO:0000313" key="11">
    <source>
        <dbReference type="EMBL" id="ATD66718.1"/>
    </source>
</evidence>
<evidence type="ECO:0000259" key="8">
    <source>
        <dbReference type="Pfam" id="PF00082"/>
    </source>
</evidence>
<keyword evidence="7" id="KW-0732">Signal</keyword>
<dbReference type="RefSeq" id="WP_096297045.1">
    <property type="nucleotide sequence ID" value="NZ_CP023406.1"/>
</dbReference>
<accession>A0A290XCK7</accession>
<protein>
    <submittedName>
        <fullName evidence="11">Protease domain-containing protein</fullName>
    </submittedName>
</protein>
<evidence type="ECO:0000256" key="7">
    <source>
        <dbReference type="SAM" id="SignalP"/>
    </source>
</evidence>